<feature type="region of interest" description="Disordered" evidence="1">
    <location>
        <begin position="1"/>
        <end position="99"/>
    </location>
</feature>
<feature type="compositionally biased region" description="Acidic residues" evidence="1">
    <location>
        <begin position="53"/>
        <end position="65"/>
    </location>
</feature>
<feature type="region of interest" description="Disordered" evidence="1">
    <location>
        <begin position="214"/>
        <end position="259"/>
    </location>
</feature>
<keyword evidence="3" id="KW-1185">Reference proteome</keyword>
<evidence type="ECO:0000313" key="2">
    <source>
        <dbReference type="EMBL" id="GAX14144.1"/>
    </source>
</evidence>
<feature type="compositionally biased region" description="Polar residues" evidence="1">
    <location>
        <begin position="177"/>
        <end position="187"/>
    </location>
</feature>
<sequence length="259" mass="29352">MLRNESFASSDSDFEEIEDESTEEMLNESSDSSSEVDIIKEEPLDSEKHEEDFSIDVDESHNDEEEYKKYYQDEVEKRDVTSSTFENESCCEVPDSSTTKPNVLRRAWKRLSLSNHSQPSIDDDVKDIWSKTRSDSKLPRRGSLNHMLYTHWKSSHADSNQTSPLQRKASLHRSRRWSMTSTASTLRTVSTAGSTVSSLSAASSLVAPLGRDLSEREVVTMGPSPSGTTTQSSKNRWWKPTTRRLSLSTTREKSIDSQL</sequence>
<dbReference type="AlphaFoldDB" id="A0A1Z5JJH6"/>
<evidence type="ECO:0000313" key="3">
    <source>
        <dbReference type="Proteomes" id="UP000198406"/>
    </source>
</evidence>
<feature type="compositionally biased region" description="Basic and acidic residues" evidence="1">
    <location>
        <begin position="37"/>
        <end position="52"/>
    </location>
</feature>
<dbReference type="InParanoid" id="A0A1Z5JJH6"/>
<feature type="region of interest" description="Disordered" evidence="1">
    <location>
        <begin position="155"/>
        <end position="189"/>
    </location>
</feature>
<feature type="compositionally biased region" description="Low complexity" evidence="1">
    <location>
        <begin position="1"/>
        <end position="11"/>
    </location>
</feature>
<proteinExistence type="predicted"/>
<reference evidence="2 3" key="1">
    <citation type="journal article" date="2015" name="Plant Cell">
        <title>Oil accumulation by the oleaginous diatom Fistulifera solaris as revealed by the genome and transcriptome.</title>
        <authorList>
            <person name="Tanaka T."/>
            <person name="Maeda Y."/>
            <person name="Veluchamy A."/>
            <person name="Tanaka M."/>
            <person name="Abida H."/>
            <person name="Marechal E."/>
            <person name="Bowler C."/>
            <person name="Muto M."/>
            <person name="Sunaga Y."/>
            <person name="Tanaka M."/>
            <person name="Yoshino T."/>
            <person name="Taniguchi T."/>
            <person name="Fukuda Y."/>
            <person name="Nemoto M."/>
            <person name="Matsumoto M."/>
            <person name="Wong P.S."/>
            <person name="Aburatani S."/>
            <person name="Fujibuchi W."/>
        </authorList>
    </citation>
    <scope>NUCLEOTIDE SEQUENCE [LARGE SCALE GENOMIC DNA]</scope>
    <source>
        <strain evidence="2 3">JPCC DA0580</strain>
    </source>
</reference>
<feature type="compositionally biased region" description="Low complexity" evidence="1">
    <location>
        <begin position="27"/>
        <end position="36"/>
    </location>
</feature>
<accession>A0A1Z5JJH6</accession>
<evidence type="ECO:0000256" key="1">
    <source>
        <dbReference type="SAM" id="MobiDB-lite"/>
    </source>
</evidence>
<comment type="caution">
    <text evidence="2">The sequence shown here is derived from an EMBL/GenBank/DDBJ whole genome shotgun (WGS) entry which is preliminary data.</text>
</comment>
<feature type="compositionally biased region" description="Basic and acidic residues" evidence="1">
    <location>
        <begin position="250"/>
        <end position="259"/>
    </location>
</feature>
<name>A0A1Z5JJH6_FISSO</name>
<dbReference type="Proteomes" id="UP000198406">
    <property type="component" value="Unassembled WGS sequence"/>
</dbReference>
<feature type="compositionally biased region" description="Basic and acidic residues" evidence="1">
    <location>
        <begin position="66"/>
        <end position="80"/>
    </location>
</feature>
<dbReference type="EMBL" id="BDSP01000075">
    <property type="protein sequence ID" value="GAX14144.1"/>
    <property type="molecule type" value="Genomic_DNA"/>
</dbReference>
<feature type="compositionally biased region" description="Low complexity" evidence="1">
    <location>
        <begin position="220"/>
        <end position="233"/>
    </location>
</feature>
<protein>
    <submittedName>
        <fullName evidence="2">Uncharacterized protein</fullName>
    </submittedName>
</protein>
<feature type="compositionally biased region" description="Acidic residues" evidence="1">
    <location>
        <begin position="12"/>
        <end position="26"/>
    </location>
</feature>
<gene>
    <name evidence="2" type="ORF">FisN_8Hh017</name>
</gene>
<organism evidence="2 3">
    <name type="scientific">Fistulifera solaris</name>
    <name type="common">Oleaginous diatom</name>
    <dbReference type="NCBI Taxonomy" id="1519565"/>
    <lineage>
        <taxon>Eukaryota</taxon>
        <taxon>Sar</taxon>
        <taxon>Stramenopiles</taxon>
        <taxon>Ochrophyta</taxon>
        <taxon>Bacillariophyta</taxon>
        <taxon>Bacillariophyceae</taxon>
        <taxon>Bacillariophycidae</taxon>
        <taxon>Naviculales</taxon>
        <taxon>Naviculaceae</taxon>
        <taxon>Fistulifera</taxon>
    </lineage>
</organism>